<dbReference type="InterPro" id="IPR003953">
    <property type="entry name" value="FAD-dep_OxRdtase_2_FAD-bd"/>
</dbReference>
<gene>
    <name evidence="6" type="ORF">FHU40_003277</name>
</gene>
<evidence type="ECO:0000256" key="3">
    <source>
        <dbReference type="ARBA" id="ARBA00022827"/>
    </source>
</evidence>
<keyword evidence="3" id="KW-0274">FAD</keyword>
<dbReference type="Gene3D" id="3.50.50.60">
    <property type="entry name" value="FAD/NAD(P)-binding domain"/>
    <property type="match status" value="2"/>
</dbReference>
<comment type="cofactor">
    <cofactor evidence="1">
        <name>FAD</name>
        <dbReference type="ChEBI" id="CHEBI:57692"/>
    </cofactor>
</comment>
<dbReference type="InterPro" id="IPR036188">
    <property type="entry name" value="FAD/NAD-bd_sf"/>
</dbReference>
<dbReference type="AlphaFoldDB" id="A0A7W4Z1J0"/>
<proteinExistence type="predicted"/>
<dbReference type="RefSeq" id="WP_183593278.1">
    <property type="nucleotide sequence ID" value="NZ_JACHWR010000002.1"/>
</dbReference>
<dbReference type="InterPro" id="IPR027477">
    <property type="entry name" value="Succ_DH/fumarate_Rdtase_cat_sf"/>
</dbReference>
<evidence type="ECO:0000313" key="7">
    <source>
        <dbReference type="Proteomes" id="UP000589626"/>
    </source>
</evidence>
<evidence type="ECO:0000256" key="1">
    <source>
        <dbReference type="ARBA" id="ARBA00001974"/>
    </source>
</evidence>
<name>A0A7W4Z1J0_9ACTN</name>
<evidence type="ECO:0000259" key="5">
    <source>
        <dbReference type="Pfam" id="PF00890"/>
    </source>
</evidence>
<accession>A0A7W4Z1J0</accession>
<reference evidence="6 7" key="1">
    <citation type="submission" date="2020-08" db="EMBL/GenBank/DDBJ databases">
        <title>Sequencing the genomes of 1000 actinobacteria strains.</title>
        <authorList>
            <person name="Klenk H.-P."/>
        </authorList>
    </citation>
    <scope>NUCLEOTIDE SEQUENCE [LARGE SCALE GENOMIC DNA]</scope>
    <source>
        <strain evidence="6 7">DSM 105498</strain>
    </source>
</reference>
<dbReference type="SUPFAM" id="SSF56425">
    <property type="entry name" value="Succinate dehydrogenase/fumarate reductase flavoprotein, catalytic domain"/>
    <property type="match status" value="1"/>
</dbReference>
<comment type="caution">
    <text evidence="6">The sequence shown here is derived from an EMBL/GenBank/DDBJ whole genome shotgun (WGS) entry which is preliminary data.</text>
</comment>
<dbReference type="GO" id="GO:0008202">
    <property type="term" value="P:steroid metabolic process"/>
    <property type="evidence" value="ECO:0007669"/>
    <property type="project" value="UniProtKB-ARBA"/>
</dbReference>
<dbReference type="Proteomes" id="UP000589626">
    <property type="component" value="Unassembled WGS sequence"/>
</dbReference>
<dbReference type="GO" id="GO:0033765">
    <property type="term" value="F:steroid dehydrogenase activity, acting on the CH-CH group of donors"/>
    <property type="evidence" value="ECO:0007669"/>
    <property type="project" value="UniProtKB-ARBA"/>
</dbReference>
<dbReference type="NCBIfam" id="NF009479">
    <property type="entry name" value="PRK12845.1"/>
    <property type="match status" value="1"/>
</dbReference>
<dbReference type="SUPFAM" id="SSF51905">
    <property type="entry name" value="FAD/NAD(P)-binding domain"/>
    <property type="match status" value="1"/>
</dbReference>
<keyword evidence="4" id="KW-0560">Oxidoreductase</keyword>
<protein>
    <submittedName>
        <fullName evidence="6">Succinate dehydrogenase/fumarate reductase flavoprotein subunit</fullName>
    </submittedName>
</protein>
<keyword evidence="2" id="KW-0285">Flavoprotein</keyword>
<dbReference type="Pfam" id="PF00890">
    <property type="entry name" value="FAD_binding_2"/>
    <property type="match status" value="1"/>
</dbReference>
<dbReference type="PANTHER" id="PTHR43400:SF10">
    <property type="entry name" value="3-OXOSTEROID 1-DEHYDROGENASE"/>
    <property type="match status" value="1"/>
</dbReference>
<keyword evidence="7" id="KW-1185">Reference proteome</keyword>
<evidence type="ECO:0000256" key="4">
    <source>
        <dbReference type="ARBA" id="ARBA00023002"/>
    </source>
</evidence>
<dbReference type="InterPro" id="IPR050315">
    <property type="entry name" value="FAD-oxidoreductase_2"/>
</dbReference>
<dbReference type="PANTHER" id="PTHR43400">
    <property type="entry name" value="FUMARATE REDUCTASE"/>
    <property type="match status" value="1"/>
</dbReference>
<organism evidence="6 7">
    <name type="scientific">Nocardioides soli</name>
    <dbReference type="NCBI Taxonomy" id="1036020"/>
    <lineage>
        <taxon>Bacteria</taxon>
        <taxon>Bacillati</taxon>
        <taxon>Actinomycetota</taxon>
        <taxon>Actinomycetes</taxon>
        <taxon>Propionibacteriales</taxon>
        <taxon>Nocardioidaceae</taxon>
        <taxon>Nocardioides</taxon>
    </lineage>
</organism>
<dbReference type="EMBL" id="JACHWR010000002">
    <property type="protein sequence ID" value="MBB3043459.1"/>
    <property type="molecule type" value="Genomic_DNA"/>
</dbReference>
<evidence type="ECO:0000256" key="2">
    <source>
        <dbReference type="ARBA" id="ARBA00022630"/>
    </source>
</evidence>
<feature type="domain" description="FAD-dependent oxidoreductase 2 FAD-binding" evidence="5">
    <location>
        <begin position="18"/>
        <end position="548"/>
    </location>
</feature>
<evidence type="ECO:0000313" key="6">
    <source>
        <dbReference type="EMBL" id="MBB3043459.1"/>
    </source>
</evidence>
<sequence>MSAQQPSDPRRVEDTTVDLLVIGSGTGMATALAAHERGLKVAIAEKTVHVGGSTARSGGAFWIPANPVLERDGAIDSEERGAEYVEAVVAGSSPRERWQPFIDNGAETVRMLERTTPLKLFWAKGYSDYHPEKPGGSAAGRSVESRAFNLGRLGKERSRFQPATMEAPLPMPITGADYKWLNLMAKKPGKGLPKAIRRVLQGAGGKVIGREYVAGGQAIAGGMYAGLIEAGVPIWTETALTRLVVEDGRVTGAVLTQRGREVTVTAHLGVVLAAGGFDHDMAMRQQYQSPSLVEDLSLGAVGNTGEVIRISQESGAAIGNMEQSWWFPAVHPVTAGAMPSILLAERSLPGSFMIDSHGERFINESTDYMTFGQTVLRRERDGDPIGEMWLVFDQTYRNSYVFAGDSFPRMPLPKEWYEAGIAHQAATPAELARAMGVPETAFETTVARFNANAGAGTDEDFGRGNSAYDRYYGDPTVVPNPNLRPLDGRTYYAVKVVLSDLGTCGGLVADGRGRVLTEAGEPIEGLYAQGNTAANVFGAVYPGAGATIGQGLVFGYIIASDAAERAA</sequence>